<reference evidence="7" key="1">
    <citation type="submission" date="2025-08" db="UniProtKB">
        <authorList>
            <consortium name="RefSeq"/>
        </authorList>
    </citation>
    <scope>IDENTIFICATION</scope>
    <source>
        <tissue evidence="7">Gonad</tissue>
    </source>
</reference>
<evidence type="ECO:0000256" key="3">
    <source>
        <dbReference type="ARBA" id="ARBA00022833"/>
    </source>
</evidence>
<organism evidence="6 7">
    <name type="scientific">Branchiostoma belcheri</name>
    <name type="common">Amphioxus</name>
    <dbReference type="NCBI Taxonomy" id="7741"/>
    <lineage>
        <taxon>Eukaryota</taxon>
        <taxon>Metazoa</taxon>
        <taxon>Chordata</taxon>
        <taxon>Cephalochordata</taxon>
        <taxon>Leptocardii</taxon>
        <taxon>Amphioxiformes</taxon>
        <taxon>Branchiostomatidae</taxon>
        <taxon>Branchiostoma</taxon>
    </lineage>
</organism>
<proteinExistence type="predicted"/>
<dbReference type="AlphaFoldDB" id="A0A6P4ZCF7"/>
<dbReference type="SUPFAM" id="SSF144232">
    <property type="entry name" value="HIT/MYND zinc finger-like"/>
    <property type="match status" value="1"/>
</dbReference>
<feature type="domain" description="MYND-type" evidence="5">
    <location>
        <begin position="403"/>
        <end position="443"/>
    </location>
</feature>
<dbReference type="InterPro" id="IPR002893">
    <property type="entry name" value="Znf_MYND"/>
</dbReference>
<evidence type="ECO:0000313" key="6">
    <source>
        <dbReference type="Proteomes" id="UP000515135"/>
    </source>
</evidence>
<dbReference type="GO" id="GO:0008270">
    <property type="term" value="F:zinc ion binding"/>
    <property type="evidence" value="ECO:0007669"/>
    <property type="project" value="UniProtKB-KW"/>
</dbReference>
<dbReference type="RefSeq" id="XP_019627371.1">
    <property type="nucleotide sequence ID" value="XM_019771812.1"/>
</dbReference>
<evidence type="ECO:0000313" key="7">
    <source>
        <dbReference type="RefSeq" id="XP_019627371.1"/>
    </source>
</evidence>
<dbReference type="KEGG" id="bbel:109472217"/>
<keyword evidence="6" id="KW-1185">Reference proteome</keyword>
<evidence type="ECO:0000256" key="2">
    <source>
        <dbReference type="ARBA" id="ARBA00022771"/>
    </source>
</evidence>
<gene>
    <name evidence="7" type="primary">LOC109472217</name>
</gene>
<dbReference type="Gene3D" id="6.10.140.2220">
    <property type="match status" value="1"/>
</dbReference>
<dbReference type="Pfam" id="PF01753">
    <property type="entry name" value="zf-MYND"/>
    <property type="match status" value="1"/>
</dbReference>
<dbReference type="GeneID" id="109472217"/>
<dbReference type="PROSITE" id="PS50865">
    <property type="entry name" value="ZF_MYND_2"/>
    <property type="match status" value="1"/>
</dbReference>
<accession>A0A6P4ZCF7</accession>
<evidence type="ECO:0000256" key="4">
    <source>
        <dbReference type="PROSITE-ProRule" id="PRU00134"/>
    </source>
</evidence>
<name>A0A6P4ZCF7_BRABE</name>
<evidence type="ECO:0000259" key="5">
    <source>
        <dbReference type="PROSITE" id="PS50865"/>
    </source>
</evidence>
<dbReference type="OrthoDB" id="5282002at2759"/>
<keyword evidence="3" id="KW-0862">Zinc</keyword>
<keyword evidence="2 4" id="KW-0863">Zinc-finger</keyword>
<keyword evidence="1" id="KW-0479">Metal-binding</keyword>
<dbReference type="Proteomes" id="UP000515135">
    <property type="component" value="Unplaced"/>
</dbReference>
<sequence>MNTSSVHCSRCDQNRRRPEPQVFIYCMMSSQSPPQTDGMGGHLDSCTCSDCLEDLTALAERITANHLANVSRTAHRCREQVEDLDSFSDFPSPKDAKVVQMVTEKTMKPAVEILLAIVHRANTKNTAIHRRCRKEQNLTFARYQLGGVPVCALSTFFCNICMYEPALAKMGEFVPQLLSLYQIMLTAALEHPELTELNQRCLFSANYESGERSDSSSSSSDDDDDSGDLADFVPWLVLWGVHNSLMTMKTRRVLAMLGEGHPKLPSFGHLLIQMLKKDNVVTTWFGLRMALYVAEVGGPDCVAKLAALGMKEAVQTILDKARSYWQENTGLKHKESDFVSCLLRHASLVAWELQEPGKVDYYKSQTRLDRLATKHDHDDCIFSPLMLREDGLNMDVVCSSPICLNSERDAPGRFGACARCRMARYCSVECQRIHWFDGHRELCCSRKEILASFRQTTKTAADSKHS</sequence>
<protein>
    <submittedName>
        <fullName evidence="7">Uncharacterized protein LOC109472217</fullName>
    </submittedName>
</protein>
<evidence type="ECO:0000256" key="1">
    <source>
        <dbReference type="ARBA" id="ARBA00022723"/>
    </source>
</evidence>